<reference evidence="8" key="1">
    <citation type="submission" date="2021-01" db="EMBL/GenBank/DDBJ databases">
        <authorList>
            <person name="Corre E."/>
            <person name="Pelletier E."/>
            <person name="Niang G."/>
            <person name="Scheremetjew M."/>
            <person name="Finn R."/>
            <person name="Kale V."/>
            <person name="Holt S."/>
            <person name="Cochrane G."/>
            <person name="Meng A."/>
            <person name="Brown T."/>
            <person name="Cohen L."/>
        </authorList>
    </citation>
    <scope>NUCLEOTIDE SEQUENCE</scope>
</reference>
<dbReference type="CDD" id="cd16108">
    <property type="entry name" value="Ubl_ATG8_like"/>
    <property type="match status" value="1"/>
</dbReference>
<protein>
    <recommendedName>
        <fullName evidence="6">Autophagy-related protein</fullName>
    </recommendedName>
</protein>
<keyword evidence="3" id="KW-0472">Membrane</keyword>
<dbReference type="Pfam" id="PF02991">
    <property type="entry name" value="ATG8"/>
    <property type="match status" value="2"/>
</dbReference>
<feature type="region of interest" description="Disordered" evidence="7">
    <location>
        <begin position="383"/>
        <end position="410"/>
    </location>
</feature>
<dbReference type="AlphaFoldDB" id="A0A7S0ZXV1"/>
<comment type="similarity">
    <text evidence="2 6">Belongs to the ATG8 family.</text>
</comment>
<name>A0A7S0ZXV1_NOCSC</name>
<evidence type="ECO:0000256" key="1">
    <source>
        <dbReference type="ARBA" id="ARBA00004370"/>
    </source>
</evidence>
<feature type="region of interest" description="Disordered" evidence="7">
    <location>
        <begin position="1"/>
        <end position="25"/>
    </location>
</feature>
<evidence type="ECO:0000256" key="3">
    <source>
        <dbReference type="ARBA" id="ARBA00023136"/>
    </source>
</evidence>
<dbReference type="PANTHER" id="PTHR10969">
    <property type="entry name" value="MICROTUBULE-ASSOCIATED PROTEINS 1A/1B LIGHT CHAIN 3-RELATED"/>
    <property type="match status" value="1"/>
</dbReference>
<feature type="lipid moiety-binding region" description="Phosphatidylserine amidated glycine; alternate" evidence="5">
    <location>
        <position position="640"/>
    </location>
</feature>
<evidence type="ECO:0000256" key="2">
    <source>
        <dbReference type="ARBA" id="ARBA00007293"/>
    </source>
</evidence>
<feature type="compositionally biased region" description="Low complexity" evidence="7">
    <location>
        <begin position="395"/>
        <end position="407"/>
    </location>
</feature>
<dbReference type="Gene3D" id="3.10.20.90">
    <property type="entry name" value="Phosphatidylinositol 3-kinase Catalytic Subunit, Chain A, domain 1"/>
    <property type="match status" value="4"/>
</dbReference>
<dbReference type="GO" id="GO:0006914">
    <property type="term" value="P:autophagy"/>
    <property type="evidence" value="ECO:0007669"/>
    <property type="project" value="UniProtKB-KW"/>
</dbReference>
<dbReference type="SUPFAM" id="SSF54236">
    <property type="entry name" value="Ubiquitin-like"/>
    <property type="match status" value="4"/>
</dbReference>
<evidence type="ECO:0000313" key="8">
    <source>
        <dbReference type="EMBL" id="CAD8836173.1"/>
    </source>
</evidence>
<dbReference type="InterPro" id="IPR029071">
    <property type="entry name" value="Ubiquitin-like_domsf"/>
</dbReference>
<sequence length="641" mass="68767">MALHVQDWTDDEESTGSLNCMESSRSKRNCTGTLPVICTKSPDSPLVPISQTKFLVKEESHSSELRDTIEKLLGQPVSLWIRDAPVCAEGIMATVFKTHHADDGVLHLHYTGRGSACTVVKKILAKYPDRVPVICIRADTLPEISQRKFLVPRDSACAELVASVQKHIELAGSTDRVALYLGVGIVALGTALTMSTLYDRHKSEDGFLHLFYGRAQAAELESSKPNRKLPEPGYVAVICERAHDSAMPDTRLKLKVPNTMLCDEFRDVVRRHLNQRAANNVCNSDYLLSVSGQPVRGSEPISLVHGQYKEPDGVLHVSYSEGGFWDEPERLLATTESSVEVQVSTTEALSIGISTLAGVDAAVACARGGDSPDAGFPGAVASSGHGCSTNGGDRSVSGSNNNHSNHVSHSDCCDNSLNFSELERSVRQVAVTDSAGEAAAGEEITPSGGMMYLPAGDPDEILDLSEASTRPMLVVSDDAEAEDVIEELGASAVDFGDVGAPGWGVFPSPRHSERADLGHFDPLGLTVPEPVASPARSTPTIPCPDRVPIICKRAPRSCLPAIARSKFLVPSDMTCSEFKYIIHRHLVEAAGRGLVADMTIFLFVGTTSPKGGSTMSELFERHRSLDGLLNVQYAAENTLGL</sequence>
<dbReference type="GO" id="GO:0016020">
    <property type="term" value="C:membrane"/>
    <property type="evidence" value="ECO:0007669"/>
    <property type="project" value="UniProtKB-SubCell"/>
</dbReference>
<keyword evidence="4 5" id="KW-0449">Lipoprotein</keyword>
<gene>
    <name evidence="8" type="ORF">NSCI0253_LOCUS10521</name>
</gene>
<evidence type="ECO:0000256" key="5">
    <source>
        <dbReference type="PIRSR" id="PIRSR604241-50"/>
    </source>
</evidence>
<dbReference type="InterPro" id="IPR004241">
    <property type="entry name" value="Atg8-like"/>
</dbReference>
<evidence type="ECO:0000256" key="4">
    <source>
        <dbReference type="ARBA" id="ARBA00023288"/>
    </source>
</evidence>
<organism evidence="8">
    <name type="scientific">Noctiluca scintillans</name>
    <name type="common">Sea sparkle</name>
    <name type="synonym">Red tide dinoflagellate</name>
    <dbReference type="NCBI Taxonomy" id="2966"/>
    <lineage>
        <taxon>Eukaryota</taxon>
        <taxon>Sar</taxon>
        <taxon>Alveolata</taxon>
        <taxon>Dinophyceae</taxon>
        <taxon>Noctilucales</taxon>
        <taxon>Noctilucaceae</taxon>
        <taxon>Noctiluca</taxon>
    </lineage>
</organism>
<keyword evidence="6" id="KW-0072">Autophagy</keyword>
<comment type="subcellular location">
    <subcellularLocation>
        <location evidence="1">Membrane</location>
    </subcellularLocation>
</comment>
<proteinExistence type="inferred from homology"/>
<accession>A0A7S0ZXV1</accession>
<dbReference type="EMBL" id="HBFQ01015150">
    <property type="protein sequence ID" value="CAD8836173.1"/>
    <property type="molecule type" value="Transcribed_RNA"/>
</dbReference>
<evidence type="ECO:0000256" key="7">
    <source>
        <dbReference type="SAM" id="MobiDB-lite"/>
    </source>
</evidence>
<evidence type="ECO:0000256" key="6">
    <source>
        <dbReference type="RuleBase" id="RU004384"/>
    </source>
</evidence>